<comment type="caution">
    <text evidence="1">The sequence shown here is derived from an EMBL/GenBank/DDBJ whole genome shotgun (WGS) entry which is preliminary data.</text>
</comment>
<dbReference type="NCBIfam" id="TIGR02241">
    <property type="entry name" value="conserved hypothetical phage tail region protein"/>
    <property type="match status" value="1"/>
</dbReference>
<dbReference type="Proteomes" id="UP001595791">
    <property type="component" value="Unassembled WGS sequence"/>
</dbReference>
<reference evidence="2" key="1">
    <citation type="journal article" date="2019" name="Int. J. Syst. Evol. Microbiol.">
        <title>The Global Catalogue of Microorganisms (GCM) 10K type strain sequencing project: providing services to taxonomists for standard genome sequencing and annotation.</title>
        <authorList>
            <consortium name="The Broad Institute Genomics Platform"/>
            <consortium name="The Broad Institute Genome Sequencing Center for Infectious Disease"/>
            <person name="Wu L."/>
            <person name="Ma J."/>
        </authorList>
    </citation>
    <scope>NUCLEOTIDE SEQUENCE [LARGE SCALE GENOMIC DNA]</scope>
    <source>
        <strain evidence="2">LMG 29894</strain>
    </source>
</reference>
<dbReference type="RefSeq" id="WP_378161515.1">
    <property type="nucleotide sequence ID" value="NZ_JBHSBU010000001.1"/>
</dbReference>
<organism evidence="1 2">
    <name type="scientific">Chitinimonas lacunae</name>
    <dbReference type="NCBI Taxonomy" id="1963018"/>
    <lineage>
        <taxon>Bacteria</taxon>
        <taxon>Pseudomonadati</taxon>
        <taxon>Pseudomonadota</taxon>
        <taxon>Betaproteobacteria</taxon>
        <taxon>Neisseriales</taxon>
        <taxon>Chitinibacteraceae</taxon>
        <taxon>Chitinimonas</taxon>
    </lineage>
</organism>
<protein>
    <submittedName>
        <fullName evidence="1">Phage tail protein</fullName>
    </submittedName>
</protein>
<dbReference type="InterPro" id="IPR011747">
    <property type="entry name" value="CHP02241"/>
</dbReference>
<proteinExistence type="predicted"/>
<dbReference type="PANTHER" id="PTHR38009">
    <property type="entry name" value="CONSERVED HYPOTHETICAL PHAGE TAIL PROTEIN"/>
    <property type="match status" value="1"/>
</dbReference>
<evidence type="ECO:0000313" key="1">
    <source>
        <dbReference type="EMBL" id="MFC4158631.1"/>
    </source>
</evidence>
<gene>
    <name evidence="1" type="ORF">ACFOW7_04560</name>
</gene>
<sequence length="150" mass="16966">MTTDVRIDPFRGFNFRVEIDGLTVASFSEVGGLTADGDPVDYREGKDPTNAVRKLVGLRKYTNLSFKRGYVQDNTLWLWYQRIANGIPDRRSGSVVLMNEAHRDVMRWNFENAWINKIEGPGLNATGNQVAIESMELCHEGLMLELEPSS</sequence>
<accession>A0ABV8MMT6</accession>
<evidence type="ECO:0000313" key="2">
    <source>
        <dbReference type="Proteomes" id="UP001595791"/>
    </source>
</evidence>
<dbReference type="Pfam" id="PF06841">
    <property type="entry name" value="Phage_T4_gp19"/>
    <property type="match status" value="1"/>
</dbReference>
<dbReference type="EMBL" id="JBHSBU010000001">
    <property type="protein sequence ID" value="MFC4158631.1"/>
    <property type="molecule type" value="Genomic_DNA"/>
</dbReference>
<dbReference type="PANTHER" id="PTHR38009:SF1">
    <property type="entry name" value="CONSERVED HYPOTHETICAL PHAGE TAIL PROTEIN"/>
    <property type="match status" value="1"/>
</dbReference>
<name>A0ABV8MMT6_9NEIS</name>
<dbReference type="InterPro" id="IPR010667">
    <property type="entry name" value="Phage_T4_Gp19"/>
</dbReference>
<keyword evidence="2" id="KW-1185">Reference proteome</keyword>